<dbReference type="InterPro" id="IPR050955">
    <property type="entry name" value="Plant_Biomass_Hydrol_Est"/>
</dbReference>
<dbReference type="RefSeq" id="WP_184588113.1">
    <property type="nucleotide sequence ID" value="NZ_JACHLI010000005.1"/>
</dbReference>
<keyword evidence="2" id="KW-0378">Hydrolase</keyword>
<reference evidence="4 5" key="1">
    <citation type="submission" date="2020-08" db="EMBL/GenBank/DDBJ databases">
        <title>Functional genomics of gut bacteria from endangered species of beetles.</title>
        <authorList>
            <person name="Carlos-Shanley C."/>
        </authorList>
    </citation>
    <scope>NUCLEOTIDE SEQUENCE [LARGE SCALE GENOMIC DNA]</scope>
    <source>
        <strain evidence="4 5">S00179</strain>
    </source>
</reference>
<evidence type="ECO:0000256" key="3">
    <source>
        <dbReference type="SAM" id="MobiDB-lite"/>
    </source>
</evidence>
<dbReference type="InterPro" id="IPR029058">
    <property type="entry name" value="AB_hydrolase_fold"/>
</dbReference>
<gene>
    <name evidence="4" type="ORF">HNP46_001938</name>
</gene>
<dbReference type="Pfam" id="PF10503">
    <property type="entry name" value="Esterase_PHB"/>
    <property type="match status" value="1"/>
</dbReference>
<dbReference type="Gene3D" id="3.40.50.1820">
    <property type="entry name" value="alpha/beta hydrolase"/>
    <property type="match status" value="1"/>
</dbReference>
<dbReference type="EMBL" id="JACHLI010000005">
    <property type="protein sequence ID" value="MBB4863093.1"/>
    <property type="molecule type" value="Genomic_DNA"/>
</dbReference>
<dbReference type="Proteomes" id="UP000566995">
    <property type="component" value="Unassembled WGS sequence"/>
</dbReference>
<dbReference type="SUPFAM" id="SSF53474">
    <property type="entry name" value="alpha/beta-Hydrolases"/>
    <property type="match status" value="1"/>
</dbReference>
<comment type="caution">
    <text evidence="4">The sequence shown here is derived from an EMBL/GenBank/DDBJ whole genome shotgun (WGS) entry which is preliminary data.</text>
</comment>
<feature type="compositionally biased region" description="Pro residues" evidence="3">
    <location>
        <begin position="322"/>
        <end position="337"/>
    </location>
</feature>
<protein>
    <submittedName>
        <fullName evidence="4">Polyhydroxybutyrate depolymerase</fullName>
    </submittedName>
</protein>
<organism evidence="4 5">
    <name type="scientific">Pseudomonas nitroreducens</name>
    <dbReference type="NCBI Taxonomy" id="46680"/>
    <lineage>
        <taxon>Bacteria</taxon>
        <taxon>Pseudomonadati</taxon>
        <taxon>Pseudomonadota</taxon>
        <taxon>Gammaproteobacteria</taxon>
        <taxon>Pseudomonadales</taxon>
        <taxon>Pseudomonadaceae</taxon>
        <taxon>Pseudomonas</taxon>
    </lineage>
</organism>
<evidence type="ECO:0000313" key="5">
    <source>
        <dbReference type="Proteomes" id="UP000566995"/>
    </source>
</evidence>
<dbReference type="PANTHER" id="PTHR43037:SF1">
    <property type="entry name" value="BLL1128 PROTEIN"/>
    <property type="match status" value="1"/>
</dbReference>
<dbReference type="GO" id="GO:0016787">
    <property type="term" value="F:hydrolase activity"/>
    <property type="evidence" value="ECO:0007669"/>
    <property type="project" value="UniProtKB-KW"/>
</dbReference>
<evidence type="ECO:0000256" key="1">
    <source>
        <dbReference type="ARBA" id="ARBA00022729"/>
    </source>
</evidence>
<feature type="region of interest" description="Disordered" evidence="3">
    <location>
        <begin position="317"/>
        <end position="337"/>
    </location>
</feature>
<dbReference type="PANTHER" id="PTHR43037">
    <property type="entry name" value="UNNAMED PRODUCT-RELATED"/>
    <property type="match status" value="1"/>
</dbReference>
<dbReference type="GO" id="GO:0005576">
    <property type="term" value="C:extracellular region"/>
    <property type="evidence" value="ECO:0007669"/>
    <property type="project" value="InterPro"/>
</dbReference>
<name>A0A7W7NZU0_PSENT</name>
<dbReference type="InterPro" id="IPR010126">
    <property type="entry name" value="Esterase_phb"/>
</dbReference>
<sequence>MRVAMRIVQALIALLVLALLVGGWWYVPGELRRQPLLTGSSEDASVRQGERRRSYVLYIPQKLAERPALLVVLHSSQSNGEHMRRDSGYRFDALADRDGFLVLYPDGFEGHWNDCRRVASYSARQLNIDDVAFLSGMIARLQRERGVDPARVFVTGYSNGGQMALRMAAEAPDAVEGVAAVAASLPSADNDACQPARQARAALLMNGTQDPINPYAGGRVTLFGFGDRGNVLSAEDSALALAQRNGQGGEPQVDRLTDPGPVWTQRQRWAAAGAPPVELVTVHGGGHLISQPGYRPPRLLGRADPQLDGPAEIWRFFSELSPPQPPADPLPLNPQAR</sequence>
<keyword evidence="1" id="KW-0732">Signal</keyword>
<evidence type="ECO:0000313" key="4">
    <source>
        <dbReference type="EMBL" id="MBB4863093.1"/>
    </source>
</evidence>
<dbReference type="AlphaFoldDB" id="A0A7W7NZU0"/>
<accession>A0A7W7NZU0</accession>
<evidence type="ECO:0000256" key="2">
    <source>
        <dbReference type="ARBA" id="ARBA00022801"/>
    </source>
</evidence>
<proteinExistence type="predicted"/>